<dbReference type="Proteomes" id="UP001193680">
    <property type="component" value="Unassembled WGS sequence"/>
</dbReference>
<protein>
    <submittedName>
        <fullName evidence="2">Glycosyltransferase family 1 protein</fullName>
    </submittedName>
</protein>
<keyword evidence="3" id="KW-1185">Reference proteome</keyword>
<organism evidence="2 3">
    <name type="scientific">Thiomicrorhabdus heinhorstiae</name>
    <dbReference type="NCBI Taxonomy" id="2748010"/>
    <lineage>
        <taxon>Bacteria</taxon>
        <taxon>Pseudomonadati</taxon>
        <taxon>Pseudomonadota</taxon>
        <taxon>Gammaproteobacteria</taxon>
        <taxon>Thiotrichales</taxon>
        <taxon>Piscirickettsiaceae</taxon>
        <taxon>Thiomicrorhabdus</taxon>
    </lineage>
</organism>
<dbReference type="Pfam" id="PF13692">
    <property type="entry name" value="Glyco_trans_1_4"/>
    <property type="match status" value="1"/>
</dbReference>
<dbReference type="Gene3D" id="3.40.50.2000">
    <property type="entry name" value="Glycogen Phosphorylase B"/>
    <property type="match status" value="2"/>
</dbReference>
<accession>A0ABS0BZJ6</accession>
<dbReference type="InterPro" id="IPR028098">
    <property type="entry name" value="Glyco_trans_4-like_N"/>
</dbReference>
<reference evidence="2 3" key="1">
    <citation type="submission" date="2020-06" db="EMBL/GenBank/DDBJ databases">
        <authorList>
            <person name="Scott K."/>
        </authorList>
    </citation>
    <scope>NUCLEOTIDE SEQUENCE [LARGE SCALE GENOMIC DNA]</scope>
    <source>
        <strain evidence="2 3">HH1</strain>
    </source>
</reference>
<feature type="domain" description="Glycosyltransferase subfamily 4-like N-terminal" evidence="1">
    <location>
        <begin position="39"/>
        <end position="190"/>
    </location>
</feature>
<dbReference type="EMBL" id="JACBGI020000017">
    <property type="protein sequence ID" value="MBF6058409.1"/>
    <property type="molecule type" value="Genomic_DNA"/>
</dbReference>
<dbReference type="CDD" id="cd03814">
    <property type="entry name" value="GT4-like"/>
    <property type="match status" value="1"/>
</dbReference>
<name>A0ABS0BZJ6_9GAMM</name>
<dbReference type="PANTHER" id="PTHR45947:SF3">
    <property type="entry name" value="SULFOQUINOVOSYL TRANSFERASE SQD2"/>
    <property type="match status" value="1"/>
</dbReference>
<sequence length="358" mass="40110">MESSRSFQTKPEPAKVVSETRGNSIRRLTLVSDAWQPQVNGVVTTLNHLVKELTAQGVEVDVIQPQPYPCFPLPTYPEIRLVRRAPALEERLLNFRPDAIHIATEGTLGWAVRKLALKHGLPFTSGYHTKYPEYIHKRFPWIPESWVYKFLKRFHSPAQRTLVPGESIQQELQGKGFKDLRLMSRGVDTDLFNPERRSDLGLPRPIMLYVGRVAPEKNLREFLDLDLPGSKLIVGKGPELDVLQNAYPEAVFVGAKRGEELAKYYASADVFVFPSKTDTFGVVNLEAIASGTPVAAFPVTGPKDILKEGVNGCLNEDLGVAITQALKLDREPIAESIPEFRWPHAAKQFLQNLAPIKK</sequence>
<reference evidence="2 3" key="2">
    <citation type="submission" date="2020-11" db="EMBL/GenBank/DDBJ databases">
        <title>Sulfur oxidizing isolate from Hospital Hole Sinkhole.</title>
        <authorList>
            <person name="Scott K.M."/>
        </authorList>
    </citation>
    <scope>NUCLEOTIDE SEQUENCE [LARGE SCALE GENOMIC DNA]</scope>
    <source>
        <strain evidence="2 3">HH1</strain>
    </source>
</reference>
<comment type="caution">
    <text evidence="2">The sequence shown here is derived from an EMBL/GenBank/DDBJ whole genome shotgun (WGS) entry which is preliminary data.</text>
</comment>
<evidence type="ECO:0000259" key="1">
    <source>
        <dbReference type="Pfam" id="PF13439"/>
    </source>
</evidence>
<proteinExistence type="predicted"/>
<dbReference type="InterPro" id="IPR050194">
    <property type="entry name" value="Glycosyltransferase_grp1"/>
</dbReference>
<evidence type="ECO:0000313" key="2">
    <source>
        <dbReference type="EMBL" id="MBF6058409.1"/>
    </source>
</evidence>
<gene>
    <name evidence="2" type="ORF">H8792_008655</name>
</gene>
<dbReference type="Pfam" id="PF13439">
    <property type="entry name" value="Glyco_transf_4"/>
    <property type="match status" value="1"/>
</dbReference>
<dbReference type="PANTHER" id="PTHR45947">
    <property type="entry name" value="SULFOQUINOVOSYL TRANSFERASE SQD2"/>
    <property type="match status" value="1"/>
</dbReference>
<evidence type="ECO:0000313" key="3">
    <source>
        <dbReference type="Proteomes" id="UP001193680"/>
    </source>
</evidence>
<dbReference type="SUPFAM" id="SSF53756">
    <property type="entry name" value="UDP-Glycosyltransferase/glycogen phosphorylase"/>
    <property type="match status" value="1"/>
</dbReference>